<dbReference type="InterPro" id="IPR032466">
    <property type="entry name" value="Metal_Hydrolase"/>
</dbReference>
<evidence type="ECO:0000256" key="5">
    <source>
        <dbReference type="ARBA" id="ARBA00020555"/>
    </source>
</evidence>
<dbReference type="GO" id="GO:0008880">
    <property type="term" value="F:glucuronate isomerase activity"/>
    <property type="evidence" value="ECO:0007669"/>
    <property type="project" value="UniProtKB-UniRule"/>
</dbReference>
<protein>
    <recommendedName>
        <fullName evidence="5 7">Uronate isomerase</fullName>
        <ecNumber evidence="4 7">5.3.1.12</ecNumber>
    </recommendedName>
    <alternativeName>
        <fullName evidence="7">Glucuronate isomerase</fullName>
    </alternativeName>
    <alternativeName>
        <fullName evidence="7">Uronic isomerase</fullName>
    </alternativeName>
</protein>
<evidence type="ECO:0000256" key="1">
    <source>
        <dbReference type="ARBA" id="ARBA00001165"/>
    </source>
</evidence>
<dbReference type="NCBIfam" id="NF002794">
    <property type="entry name" value="PRK02925.1"/>
    <property type="match status" value="1"/>
</dbReference>
<sequence>MTFNDDSFMLKNQPAHRLYAQIRDLPIYDFHCHLDPKEIYEDQIYDNIVDLWLGGDHYKWRLMRANGIPENEITGTASNLTKFKAWAKTVSRAYGNPLYHWSHLELRQVFGVSEHLTEENAEALYDRLNAYLQEKQISPRKLIQAAKVTFIGTTDHPLDDLEWHQRLAADETLETVVAPTFRPDEAFIEHRNFRDFIRRLEVKTNRTIARFDSLVAALGDRVAYFAQAGCVASDISFTEICFERASKGELDDLLQATLAGQTTSASDIRKWQTAVFVALCRLYKQHGFVTQVHFGALRNNHTDLFNRLGADVGVDSIGDQMNLPHHLNQLLDYLVQTDSLPKMIWYNLNPIYNIVLANTLANFQANEKGLRSQLQFGAGWWFNDTKLGMIDQMNAYAEQGMLANFVGMLTDSRSFLSYQRHDYFRRILASYVGQWIADEEVPEDYQALGKVVEGISYHNAQQFFEK</sequence>
<organism evidence="8 9">
    <name type="scientific">Streptococcus cuniculi</name>
    <dbReference type="NCBI Taxonomy" id="1432788"/>
    <lineage>
        <taxon>Bacteria</taxon>
        <taxon>Bacillati</taxon>
        <taxon>Bacillota</taxon>
        <taxon>Bacilli</taxon>
        <taxon>Lactobacillales</taxon>
        <taxon>Streptococcaceae</taxon>
        <taxon>Streptococcus</taxon>
    </lineage>
</organism>
<evidence type="ECO:0000256" key="2">
    <source>
        <dbReference type="ARBA" id="ARBA00004892"/>
    </source>
</evidence>
<dbReference type="HAMAP" id="MF_00675">
    <property type="entry name" value="UxaC"/>
    <property type="match status" value="1"/>
</dbReference>
<dbReference type="Proteomes" id="UP000297253">
    <property type="component" value="Unassembled WGS sequence"/>
</dbReference>
<dbReference type="SUPFAM" id="SSF51556">
    <property type="entry name" value="Metallo-dependent hydrolases"/>
    <property type="match status" value="1"/>
</dbReference>
<dbReference type="EMBL" id="SPPD01000011">
    <property type="protein sequence ID" value="TFU97463.1"/>
    <property type="molecule type" value="Genomic_DNA"/>
</dbReference>
<dbReference type="InterPro" id="IPR003766">
    <property type="entry name" value="Uronate_isomerase"/>
</dbReference>
<dbReference type="OrthoDB" id="9766564at2"/>
<evidence type="ECO:0000256" key="6">
    <source>
        <dbReference type="ARBA" id="ARBA00023235"/>
    </source>
</evidence>
<keyword evidence="6 7" id="KW-0413">Isomerase</keyword>
<dbReference type="AlphaFoldDB" id="A0A4Y9J8W2"/>
<comment type="caution">
    <text evidence="8">The sequence shown here is derived from an EMBL/GenBank/DDBJ whole genome shotgun (WGS) entry which is preliminary data.</text>
</comment>
<dbReference type="PANTHER" id="PTHR30068:SF4">
    <property type="entry name" value="URONATE ISOMERASE"/>
    <property type="match status" value="1"/>
</dbReference>
<dbReference type="GO" id="GO:0042840">
    <property type="term" value="P:D-glucuronate catabolic process"/>
    <property type="evidence" value="ECO:0007669"/>
    <property type="project" value="TreeGrafter"/>
</dbReference>
<dbReference type="EC" id="5.3.1.12" evidence="4 7"/>
<name>A0A4Y9J8W2_9STRE</name>
<reference evidence="8 9" key="1">
    <citation type="submission" date="2019-03" db="EMBL/GenBank/DDBJ databases">
        <title>Diversity of the mouse oral microbiome.</title>
        <authorList>
            <person name="Joseph S."/>
            <person name="Aduse-Opoku J."/>
            <person name="Curtis M."/>
            <person name="Wade W."/>
            <person name="Hashim A."/>
        </authorList>
    </citation>
    <scope>NUCLEOTIDE SEQUENCE [LARGE SCALE GENOMIC DNA]</scope>
    <source>
        <strain evidence="8 9">WM131</strain>
    </source>
</reference>
<dbReference type="Gene3D" id="1.10.2020.10">
    <property type="entry name" value="uronate isomerase, domain 2, chain A"/>
    <property type="match status" value="1"/>
</dbReference>
<evidence type="ECO:0000256" key="4">
    <source>
        <dbReference type="ARBA" id="ARBA00012546"/>
    </source>
</evidence>
<dbReference type="Gene3D" id="3.20.20.140">
    <property type="entry name" value="Metal-dependent hydrolases"/>
    <property type="match status" value="1"/>
</dbReference>
<comment type="pathway">
    <text evidence="2 7">Carbohydrate metabolism; pentose and glucuronate interconversion.</text>
</comment>
<comment type="catalytic activity">
    <reaction evidence="1 7">
        <text>D-glucuronate = D-fructuronate</text>
        <dbReference type="Rhea" id="RHEA:13049"/>
        <dbReference type="ChEBI" id="CHEBI:58720"/>
        <dbReference type="ChEBI" id="CHEBI:59863"/>
        <dbReference type="EC" id="5.3.1.12"/>
    </reaction>
</comment>
<comment type="catalytic activity">
    <reaction evidence="7">
        <text>aldehydo-D-galacturonate = keto-D-tagaturonate</text>
        <dbReference type="Rhea" id="RHEA:27702"/>
        <dbReference type="ChEBI" id="CHEBI:12952"/>
        <dbReference type="ChEBI" id="CHEBI:17886"/>
    </reaction>
</comment>
<evidence type="ECO:0000256" key="3">
    <source>
        <dbReference type="ARBA" id="ARBA00008397"/>
    </source>
</evidence>
<dbReference type="Pfam" id="PF02614">
    <property type="entry name" value="UxaC"/>
    <property type="match status" value="1"/>
</dbReference>
<evidence type="ECO:0000313" key="9">
    <source>
        <dbReference type="Proteomes" id="UP000297253"/>
    </source>
</evidence>
<dbReference type="RefSeq" id="WP_135182333.1">
    <property type="nucleotide sequence ID" value="NZ_JADGKZ010000011.1"/>
</dbReference>
<gene>
    <name evidence="7 8" type="primary">uxaC</name>
    <name evidence="8" type="ORF">E4T82_08100</name>
</gene>
<proteinExistence type="inferred from homology"/>
<dbReference type="UniPathway" id="UPA00246"/>
<evidence type="ECO:0000256" key="7">
    <source>
        <dbReference type="HAMAP-Rule" id="MF_00675"/>
    </source>
</evidence>
<dbReference type="GO" id="GO:0019698">
    <property type="term" value="P:D-galacturonate catabolic process"/>
    <property type="evidence" value="ECO:0007669"/>
    <property type="project" value="TreeGrafter"/>
</dbReference>
<evidence type="ECO:0000313" key="8">
    <source>
        <dbReference type="EMBL" id="TFU97463.1"/>
    </source>
</evidence>
<accession>A0A4Y9J8W2</accession>
<dbReference type="PANTHER" id="PTHR30068">
    <property type="entry name" value="URONATE ISOMERASE"/>
    <property type="match status" value="1"/>
</dbReference>
<comment type="similarity">
    <text evidence="3 7">Belongs to the metallo-dependent hydrolases superfamily. Uronate isomerase family.</text>
</comment>